<feature type="domain" description="Peptidase M13 C-terminal" evidence="9">
    <location>
        <begin position="798"/>
        <end position="1024"/>
    </location>
</feature>
<organism evidence="11 12">
    <name type="scientific">Artemia franciscana</name>
    <name type="common">Brine shrimp</name>
    <name type="synonym">Artemia sanfranciscana</name>
    <dbReference type="NCBI Taxonomy" id="6661"/>
    <lineage>
        <taxon>Eukaryota</taxon>
        <taxon>Metazoa</taxon>
        <taxon>Ecdysozoa</taxon>
        <taxon>Arthropoda</taxon>
        <taxon>Crustacea</taxon>
        <taxon>Branchiopoda</taxon>
        <taxon>Anostraca</taxon>
        <taxon>Artemiidae</taxon>
        <taxon>Artemia</taxon>
    </lineage>
</organism>
<keyword evidence="12" id="KW-1185">Reference proteome</keyword>
<evidence type="ECO:0000256" key="4">
    <source>
        <dbReference type="ARBA" id="ARBA00022723"/>
    </source>
</evidence>
<dbReference type="InterPro" id="IPR008753">
    <property type="entry name" value="Peptidase_M13_N"/>
</dbReference>
<reference evidence="11" key="1">
    <citation type="submission" date="2023-07" db="EMBL/GenBank/DDBJ databases">
        <title>Chromosome-level genome assembly of Artemia franciscana.</title>
        <authorList>
            <person name="Jo E."/>
        </authorList>
    </citation>
    <scope>NUCLEOTIDE SEQUENCE</scope>
    <source>
        <tissue evidence="11">Whole body</tissue>
    </source>
</reference>
<evidence type="ECO:0000313" key="12">
    <source>
        <dbReference type="Proteomes" id="UP001187531"/>
    </source>
</evidence>
<keyword evidence="3" id="KW-0645">Protease</keyword>
<evidence type="ECO:0000313" key="11">
    <source>
        <dbReference type="EMBL" id="KAK2706633.1"/>
    </source>
</evidence>
<dbReference type="AlphaFoldDB" id="A0AA88KTV2"/>
<dbReference type="GO" id="GO:0016485">
    <property type="term" value="P:protein processing"/>
    <property type="evidence" value="ECO:0007669"/>
    <property type="project" value="TreeGrafter"/>
</dbReference>
<dbReference type="GO" id="GO:0004222">
    <property type="term" value="F:metalloendopeptidase activity"/>
    <property type="evidence" value="ECO:0007669"/>
    <property type="project" value="InterPro"/>
</dbReference>
<evidence type="ECO:0000256" key="7">
    <source>
        <dbReference type="ARBA" id="ARBA00023049"/>
    </source>
</evidence>
<dbReference type="Gene3D" id="1.10.1380.10">
    <property type="entry name" value="Neutral endopeptidase , domain2"/>
    <property type="match status" value="1"/>
</dbReference>
<dbReference type="EMBL" id="JAVRJZ010000020">
    <property type="protein sequence ID" value="KAK2706633.1"/>
    <property type="molecule type" value="Genomic_DNA"/>
</dbReference>
<dbReference type="PANTHER" id="PTHR11733">
    <property type="entry name" value="ZINC METALLOPROTEASE FAMILY M13 NEPRILYSIN-RELATED"/>
    <property type="match status" value="1"/>
</dbReference>
<keyword evidence="7" id="KW-0482">Metalloprotease</keyword>
<sequence>MDFLHEDQKTCSTTNLRESSSKVLQGDEDKYVKLTETVSVLNISEKEERLHQKDRIVYSVPPPLESIREDRTITPSGIEVIVTPYRDSPYPSPIPSPLSENLELLNVLKSEELIYQNLRIFEVSSDKIPEDFQDVPCVDTSNHSSPIECIDGEIIPSSLCVDHLSESLHSKTRYICEDCLAGSHKATDGILKSPLGYGSESTYSFEVDALLNQICNASIVGIAKRRPKMQECRKFSNNTDADIPLNECCDKNKTEEEASYMIEPSSTKNWPHKEQRFCQRRTFLEKCLFILCILSLLGLITVGTQLLLQYFEKSSLKGGEIEKEVDKNLRTTCTTDSCVKAAASILSWMDKSVDPCEDFYRYSCGSWIKKSFIPEDKSTIGTFETLTNDVQLKLKGLLDAPILANETEAVKKVKTLYQSCMDAGQRKLASDVPILRLVQSLGGWPVLNPNWTEPYFSLEEVLGRTRIELGISIFMSLSVGPDDTNSAANVLQLDQPYLGLPDREYFLSPSSIKELRAYHKYMAEIALLLGADKNFAIEEMKKVINFEIELANLTMKEADRLDAGAIHKEYTLPELKQHIPKIKWRTFLETIIVPVMDNEKIVVYANNYLKSMAELLKRTDSRTIWNYVIWRVLQKLVKFLDERYIEKEREFSKSLSGIEKDVSRWKKCVDLTGFLGTAVGSLFVSHYFDEESKGTAMEMVNNLREAFEEMLTDLDWMNKETIEVAKEKLHAMDVKIGYPDYILNATELDAEYKKVTFSKENFFDNILNMLGFTTALSFDELRKPVDRKDWTTPPAIVNAFYDASTNSIVFPAGILQPFFYSKEFPKSLNYGAIGVVIGHEITHGFDDRGRQYDKKGNLQQWWNNQTIKAYRTLINCFVEQYGNYKIQEIDQNLNGRLTVLENIADNVGLKIAYKYSIYEPDVAPRLIASFSYVGQAYKKWVERNGSEELLPGLALSHDQLFFLGYAQIWCELTRPEEAVTRSRTSRHPPGYLRVRGPLSNLKQYAMAYSCPTNSKFNPDSKCSVF</sequence>
<evidence type="ECO:0000259" key="9">
    <source>
        <dbReference type="Pfam" id="PF01431"/>
    </source>
</evidence>
<evidence type="ECO:0000256" key="5">
    <source>
        <dbReference type="ARBA" id="ARBA00022801"/>
    </source>
</evidence>
<keyword evidence="5" id="KW-0378">Hydrolase</keyword>
<dbReference type="Pfam" id="PF05649">
    <property type="entry name" value="Peptidase_M13_N"/>
    <property type="match status" value="1"/>
</dbReference>
<dbReference type="PANTHER" id="PTHR11733:SF241">
    <property type="entry name" value="GH26575P-RELATED"/>
    <property type="match status" value="1"/>
</dbReference>
<dbReference type="CDD" id="cd08662">
    <property type="entry name" value="M13"/>
    <property type="match status" value="1"/>
</dbReference>
<dbReference type="InterPro" id="IPR018497">
    <property type="entry name" value="Peptidase_M13_C"/>
</dbReference>
<dbReference type="InterPro" id="IPR024079">
    <property type="entry name" value="MetalloPept_cat_dom_sf"/>
</dbReference>
<evidence type="ECO:0000256" key="3">
    <source>
        <dbReference type="ARBA" id="ARBA00022670"/>
    </source>
</evidence>
<feature type="transmembrane region" description="Helical" evidence="8">
    <location>
        <begin position="288"/>
        <end position="308"/>
    </location>
</feature>
<dbReference type="Gene3D" id="3.40.390.10">
    <property type="entry name" value="Collagenase (Catalytic Domain)"/>
    <property type="match status" value="1"/>
</dbReference>
<keyword evidence="4" id="KW-0479">Metal-binding</keyword>
<comment type="cofactor">
    <cofactor evidence="1">
        <name>Zn(2+)</name>
        <dbReference type="ChEBI" id="CHEBI:29105"/>
    </cofactor>
</comment>
<comment type="similarity">
    <text evidence="2">Belongs to the peptidase M13 family.</text>
</comment>
<dbReference type="PROSITE" id="PS51885">
    <property type="entry name" value="NEPRILYSIN"/>
    <property type="match status" value="1"/>
</dbReference>
<dbReference type="Pfam" id="PF01431">
    <property type="entry name" value="Peptidase_M13"/>
    <property type="match status" value="1"/>
</dbReference>
<dbReference type="GO" id="GO:0005886">
    <property type="term" value="C:plasma membrane"/>
    <property type="evidence" value="ECO:0007669"/>
    <property type="project" value="TreeGrafter"/>
</dbReference>
<evidence type="ECO:0000259" key="10">
    <source>
        <dbReference type="Pfam" id="PF05649"/>
    </source>
</evidence>
<feature type="domain" description="Peptidase M13 N-terminal" evidence="10">
    <location>
        <begin position="355"/>
        <end position="739"/>
    </location>
</feature>
<keyword evidence="8" id="KW-0812">Transmembrane</keyword>
<name>A0AA88KTV2_ARTSF</name>
<keyword evidence="8" id="KW-0472">Membrane</keyword>
<protein>
    <recommendedName>
        <fullName evidence="13">Endothelin-converting enzyme 1</fullName>
    </recommendedName>
</protein>
<dbReference type="InterPro" id="IPR000718">
    <property type="entry name" value="Peptidase_M13"/>
</dbReference>
<evidence type="ECO:0000256" key="6">
    <source>
        <dbReference type="ARBA" id="ARBA00022833"/>
    </source>
</evidence>
<proteinExistence type="inferred from homology"/>
<evidence type="ECO:0000256" key="8">
    <source>
        <dbReference type="SAM" id="Phobius"/>
    </source>
</evidence>
<gene>
    <name evidence="11" type="ORF">QYM36_016602</name>
</gene>
<dbReference type="SUPFAM" id="SSF55486">
    <property type="entry name" value="Metalloproteases ('zincins'), catalytic domain"/>
    <property type="match status" value="1"/>
</dbReference>
<keyword evidence="6" id="KW-0862">Zinc</keyword>
<dbReference type="Proteomes" id="UP001187531">
    <property type="component" value="Unassembled WGS sequence"/>
</dbReference>
<evidence type="ECO:0008006" key="13">
    <source>
        <dbReference type="Google" id="ProtNLM"/>
    </source>
</evidence>
<evidence type="ECO:0000256" key="2">
    <source>
        <dbReference type="ARBA" id="ARBA00007357"/>
    </source>
</evidence>
<dbReference type="InterPro" id="IPR042089">
    <property type="entry name" value="Peptidase_M13_dom_2"/>
</dbReference>
<evidence type="ECO:0000256" key="1">
    <source>
        <dbReference type="ARBA" id="ARBA00001947"/>
    </source>
</evidence>
<accession>A0AA88KTV2</accession>
<keyword evidence="8" id="KW-1133">Transmembrane helix</keyword>
<comment type="caution">
    <text evidence="11">The sequence shown here is derived from an EMBL/GenBank/DDBJ whole genome shotgun (WGS) entry which is preliminary data.</text>
</comment>
<dbReference type="PRINTS" id="PR00786">
    <property type="entry name" value="NEPRILYSIN"/>
</dbReference>
<dbReference type="GO" id="GO:0046872">
    <property type="term" value="F:metal ion binding"/>
    <property type="evidence" value="ECO:0007669"/>
    <property type="project" value="UniProtKB-KW"/>
</dbReference>